<proteinExistence type="predicted"/>
<dbReference type="GO" id="GO:0005886">
    <property type="term" value="C:plasma membrane"/>
    <property type="evidence" value="ECO:0007669"/>
    <property type="project" value="TreeGrafter"/>
</dbReference>
<evidence type="ECO:0000313" key="4">
    <source>
        <dbReference type="EMBL" id="BDX07576.1"/>
    </source>
</evidence>
<dbReference type="AlphaFoldDB" id="A0AA48KQB2"/>
<protein>
    <recommendedName>
        <fullName evidence="2">diguanylate cyclase</fullName>
        <ecNumber evidence="2">2.7.7.65</ecNumber>
    </recommendedName>
</protein>
<name>A0AA48KQB2_9ALTE</name>
<accession>A0AA48KQB2</accession>
<dbReference type="Gene3D" id="3.30.70.270">
    <property type="match status" value="1"/>
</dbReference>
<evidence type="ECO:0000256" key="1">
    <source>
        <dbReference type="ARBA" id="ARBA00001946"/>
    </source>
</evidence>
<dbReference type="Pfam" id="PF00990">
    <property type="entry name" value="GGDEF"/>
    <property type="match status" value="1"/>
</dbReference>
<dbReference type="CDD" id="cd01949">
    <property type="entry name" value="GGDEF"/>
    <property type="match status" value="1"/>
</dbReference>
<organism evidence="4 5">
    <name type="scientific">Planctobacterium marinum</name>
    <dbReference type="NCBI Taxonomy" id="1631968"/>
    <lineage>
        <taxon>Bacteria</taxon>
        <taxon>Pseudomonadati</taxon>
        <taxon>Pseudomonadota</taxon>
        <taxon>Gammaproteobacteria</taxon>
        <taxon>Alteromonadales</taxon>
        <taxon>Alteromonadaceae</taxon>
        <taxon>Planctobacterium</taxon>
    </lineage>
</organism>
<evidence type="ECO:0000259" key="3">
    <source>
        <dbReference type="PROSITE" id="PS50887"/>
    </source>
</evidence>
<dbReference type="RefSeq" id="WP_338293615.1">
    <property type="nucleotide sequence ID" value="NZ_AP027272.1"/>
</dbReference>
<evidence type="ECO:0000256" key="2">
    <source>
        <dbReference type="ARBA" id="ARBA00012528"/>
    </source>
</evidence>
<dbReference type="PROSITE" id="PS50887">
    <property type="entry name" value="GGDEF"/>
    <property type="match status" value="1"/>
</dbReference>
<dbReference type="Proteomes" id="UP001333710">
    <property type="component" value="Chromosome"/>
</dbReference>
<dbReference type="SUPFAM" id="SSF55073">
    <property type="entry name" value="Nucleotide cyclase"/>
    <property type="match status" value="1"/>
</dbReference>
<dbReference type="PANTHER" id="PTHR45138:SF6">
    <property type="entry name" value="DIGUANYLATE CYCLASE DGCN"/>
    <property type="match status" value="1"/>
</dbReference>
<dbReference type="PANTHER" id="PTHR45138">
    <property type="entry name" value="REGULATORY COMPONENTS OF SENSORY TRANSDUCTION SYSTEM"/>
    <property type="match status" value="1"/>
</dbReference>
<gene>
    <name evidence="4" type="ORF">MACH26_30970</name>
</gene>
<dbReference type="InterPro" id="IPR000160">
    <property type="entry name" value="GGDEF_dom"/>
</dbReference>
<evidence type="ECO:0000313" key="5">
    <source>
        <dbReference type="Proteomes" id="UP001333710"/>
    </source>
</evidence>
<comment type="cofactor">
    <cofactor evidence="1">
        <name>Mg(2+)</name>
        <dbReference type="ChEBI" id="CHEBI:18420"/>
    </cofactor>
</comment>
<sequence>MENLTPFYDNTITDGFFNINTQQEFMSDREKNQLMHTLTTSLDLNELGDIVFAELKNRLNALSFKVSSPFGNFQFGTTDKHLVVKTYDLTANHDGSVKIEYGFVRSLSLRETQLLKDLNHCIRNPLNNALQFLQIQKLALKDSLTSLGNRRQFDETMEKATSRAHRNGESVSLIVMDLDKFKQVNDKFGHAEGDKVLMSVAGAINQSLRSSDHAFRFGGDEFCCITTDTDKEANELIVQRIQEAVAADSLLQKHGISVSFGLAMLQPEDSQSGFFNRADEALYQAKQAGRNCAKWA</sequence>
<keyword evidence="5" id="KW-1185">Reference proteome</keyword>
<feature type="domain" description="GGDEF" evidence="3">
    <location>
        <begin position="169"/>
        <end position="296"/>
    </location>
</feature>
<dbReference type="GO" id="GO:0052621">
    <property type="term" value="F:diguanylate cyclase activity"/>
    <property type="evidence" value="ECO:0007669"/>
    <property type="project" value="UniProtKB-EC"/>
</dbReference>
<dbReference type="NCBIfam" id="TIGR00254">
    <property type="entry name" value="GGDEF"/>
    <property type="match status" value="1"/>
</dbReference>
<dbReference type="EC" id="2.7.7.65" evidence="2"/>
<dbReference type="KEGG" id="pmaw:MACH26_30970"/>
<dbReference type="InterPro" id="IPR029787">
    <property type="entry name" value="Nucleotide_cyclase"/>
</dbReference>
<dbReference type="InterPro" id="IPR043128">
    <property type="entry name" value="Rev_trsase/Diguanyl_cyclase"/>
</dbReference>
<dbReference type="SMART" id="SM00267">
    <property type="entry name" value="GGDEF"/>
    <property type="match status" value="1"/>
</dbReference>
<reference evidence="4" key="1">
    <citation type="submission" date="2023-01" db="EMBL/GenBank/DDBJ databases">
        <title>Complete genome sequence of Planctobacterium marinum strain Dej080120_11.</title>
        <authorList>
            <person name="Ueki S."/>
            <person name="Maruyama F."/>
        </authorList>
    </citation>
    <scope>NUCLEOTIDE SEQUENCE</scope>
    <source>
        <strain evidence="4">Dej080120_11</strain>
    </source>
</reference>
<dbReference type="EMBL" id="AP027272">
    <property type="protein sequence ID" value="BDX07576.1"/>
    <property type="molecule type" value="Genomic_DNA"/>
</dbReference>
<dbReference type="GO" id="GO:1902201">
    <property type="term" value="P:negative regulation of bacterial-type flagellum-dependent cell motility"/>
    <property type="evidence" value="ECO:0007669"/>
    <property type="project" value="TreeGrafter"/>
</dbReference>
<dbReference type="GO" id="GO:0043709">
    <property type="term" value="P:cell adhesion involved in single-species biofilm formation"/>
    <property type="evidence" value="ECO:0007669"/>
    <property type="project" value="TreeGrafter"/>
</dbReference>
<dbReference type="InterPro" id="IPR050469">
    <property type="entry name" value="Diguanylate_Cyclase"/>
</dbReference>
<dbReference type="FunFam" id="3.30.70.270:FF:000001">
    <property type="entry name" value="Diguanylate cyclase domain protein"/>
    <property type="match status" value="1"/>
</dbReference>